<reference evidence="3 4" key="1">
    <citation type="submission" date="2020-04" db="EMBL/GenBank/DDBJ databases">
        <title>Ramlibacter sp. G-1-2-2 isolated from soil.</title>
        <authorList>
            <person name="Dahal R.H."/>
        </authorList>
    </citation>
    <scope>NUCLEOTIDE SEQUENCE [LARGE SCALE GENOMIC DNA]</scope>
    <source>
        <strain evidence="3 4">G-1-2-2</strain>
    </source>
</reference>
<feature type="compositionally biased region" description="Gly residues" evidence="1">
    <location>
        <begin position="95"/>
        <end position="109"/>
    </location>
</feature>
<dbReference type="Proteomes" id="UP000541185">
    <property type="component" value="Unassembled WGS sequence"/>
</dbReference>
<accession>A0A848H3S4</accession>
<dbReference type="AlphaFoldDB" id="A0A848H3S4"/>
<evidence type="ECO:0000313" key="4">
    <source>
        <dbReference type="Proteomes" id="UP000541185"/>
    </source>
</evidence>
<keyword evidence="2" id="KW-0732">Signal</keyword>
<feature type="region of interest" description="Disordered" evidence="1">
    <location>
        <begin position="85"/>
        <end position="130"/>
    </location>
</feature>
<feature type="chain" id="PRO_5032311317" description="Formate dehydrogenase" evidence="2">
    <location>
        <begin position="27"/>
        <end position="130"/>
    </location>
</feature>
<dbReference type="RefSeq" id="WP_169419310.1">
    <property type="nucleotide sequence ID" value="NZ_JABBFX010000001.1"/>
</dbReference>
<evidence type="ECO:0000256" key="1">
    <source>
        <dbReference type="SAM" id="MobiDB-lite"/>
    </source>
</evidence>
<protein>
    <recommendedName>
        <fullName evidence="5">Formate dehydrogenase</fullName>
    </recommendedName>
</protein>
<organism evidence="3 4">
    <name type="scientific">Ramlibacter agri</name>
    <dbReference type="NCBI Taxonomy" id="2728837"/>
    <lineage>
        <taxon>Bacteria</taxon>
        <taxon>Pseudomonadati</taxon>
        <taxon>Pseudomonadota</taxon>
        <taxon>Betaproteobacteria</taxon>
        <taxon>Burkholderiales</taxon>
        <taxon>Comamonadaceae</taxon>
        <taxon>Ramlibacter</taxon>
    </lineage>
</organism>
<name>A0A848H3S4_9BURK</name>
<proteinExistence type="predicted"/>
<comment type="caution">
    <text evidence="3">The sequence shown here is derived from an EMBL/GenBank/DDBJ whole genome shotgun (WGS) entry which is preliminary data.</text>
</comment>
<evidence type="ECO:0000313" key="3">
    <source>
        <dbReference type="EMBL" id="NML45224.1"/>
    </source>
</evidence>
<evidence type="ECO:0008006" key="5">
    <source>
        <dbReference type="Google" id="ProtNLM"/>
    </source>
</evidence>
<feature type="compositionally biased region" description="Low complexity" evidence="1">
    <location>
        <begin position="85"/>
        <end position="94"/>
    </location>
</feature>
<gene>
    <name evidence="3" type="ORF">HHL11_15830</name>
</gene>
<feature type="signal peptide" evidence="2">
    <location>
        <begin position="1"/>
        <end position="26"/>
    </location>
</feature>
<keyword evidence="4" id="KW-1185">Reference proteome</keyword>
<dbReference type="EMBL" id="JABBFX010000001">
    <property type="protein sequence ID" value="NML45224.1"/>
    <property type="molecule type" value="Genomic_DNA"/>
</dbReference>
<evidence type="ECO:0000256" key="2">
    <source>
        <dbReference type="SAM" id="SignalP"/>
    </source>
</evidence>
<sequence length="130" mass="13376">MKFTVVRSAACSALLVAGTAGSLAHAAVTPPPLPLGSAMARPEPGLNEPERKRYVRAHHDKLHYRRDYTKDDSVYGMQQFPQAAAPGAVAPGASAGAGAGGAVQGGAGTGPAREKTDRGASSWFYGTNKK</sequence>